<gene>
    <name evidence="1" type="ORF">RDB_LOCUS26999</name>
    <name evidence="2" type="ORF">RDB_LOCUS95390</name>
</gene>
<protein>
    <submittedName>
        <fullName evidence="2">Uncharacterized protein</fullName>
    </submittedName>
</protein>
<dbReference type="EMBL" id="CAJMWX010000716">
    <property type="protein sequence ID" value="CAE6424676.1"/>
    <property type="molecule type" value="Genomic_DNA"/>
</dbReference>
<organism evidence="2 3">
    <name type="scientific">Rhizoctonia solani</name>
    <dbReference type="NCBI Taxonomy" id="456999"/>
    <lineage>
        <taxon>Eukaryota</taxon>
        <taxon>Fungi</taxon>
        <taxon>Dikarya</taxon>
        <taxon>Basidiomycota</taxon>
        <taxon>Agaricomycotina</taxon>
        <taxon>Agaricomycetes</taxon>
        <taxon>Cantharellales</taxon>
        <taxon>Ceratobasidiaceae</taxon>
        <taxon>Rhizoctonia</taxon>
    </lineage>
</organism>
<comment type="caution">
    <text evidence="2">The sequence shown here is derived from an EMBL/GenBank/DDBJ whole genome shotgun (WGS) entry which is preliminary data.</text>
</comment>
<evidence type="ECO:0000313" key="3">
    <source>
        <dbReference type="Proteomes" id="UP000663861"/>
    </source>
</evidence>
<dbReference type="EMBL" id="CAJMWY010001954">
    <property type="protein sequence ID" value="CAE6478900.1"/>
    <property type="molecule type" value="Genomic_DNA"/>
</dbReference>
<evidence type="ECO:0000313" key="2">
    <source>
        <dbReference type="EMBL" id="CAE6478900.1"/>
    </source>
</evidence>
<sequence>MEERTAQWCTLNNIDQIVGGPAVWECVSNIITSWLSKEIQASISSQIVEQVVGIVGDALDVAKCTTLAGRQELLVRVMSSVRNVIDASISAITDCNVCYAVGLVRRHMKVTQGAIKDSIIHTVDNLFPDELPIGLRIPKARNSRFRQLPWLAARPESAFCLWRTPREIQNCSSIKHRELQKYLSRRIHAHSRDVKVLGAESIKVETSIREAMSRVWLAGSREIEGLNMHRDKKELENGRILLLPTPEEEEAS</sequence>
<dbReference type="Proteomes" id="UP000663888">
    <property type="component" value="Unassembled WGS sequence"/>
</dbReference>
<name>A0A8H3CBS0_9AGAM</name>
<reference evidence="2" key="1">
    <citation type="submission" date="2021-01" db="EMBL/GenBank/DDBJ databases">
        <authorList>
            <person name="Kaushik A."/>
        </authorList>
    </citation>
    <scope>NUCLEOTIDE SEQUENCE</scope>
    <source>
        <strain evidence="1">AG4-R118</strain>
        <strain evidence="2">AG4-RS23</strain>
    </source>
</reference>
<dbReference type="Proteomes" id="UP000663861">
    <property type="component" value="Unassembled WGS sequence"/>
</dbReference>
<dbReference type="AlphaFoldDB" id="A0A8H3CBS0"/>
<evidence type="ECO:0000313" key="1">
    <source>
        <dbReference type="EMBL" id="CAE6424676.1"/>
    </source>
</evidence>
<accession>A0A8H3CBS0</accession>
<proteinExistence type="predicted"/>